<evidence type="ECO:0000313" key="2">
    <source>
        <dbReference type="Proteomes" id="UP000298652"/>
    </source>
</evidence>
<proteinExistence type="predicted"/>
<evidence type="ECO:0000313" key="1">
    <source>
        <dbReference type="EMBL" id="TKV94471.1"/>
    </source>
</evidence>
<sequence>MLDVMLKLKFSMEHKMLFGAFYFALLVVSEFVLVAQMPKRLLGVEAVVHVGIILTKYTVCAMESCGVYIQLLVP</sequence>
<gene>
    <name evidence="1" type="ORF">SEVIR_9G297400v2</name>
</gene>
<keyword evidence="2" id="KW-1185">Reference proteome</keyword>
<accession>A0A4U6T0L2</accession>
<dbReference type="EMBL" id="CM016560">
    <property type="protein sequence ID" value="TKV94471.1"/>
    <property type="molecule type" value="Genomic_DNA"/>
</dbReference>
<dbReference type="Proteomes" id="UP000298652">
    <property type="component" value="Chromosome 9"/>
</dbReference>
<name>A0A4U6T0L2_SETVI</name>
<protein>
    <submittedName>
        <fullName evidence="1">Uncharacterized protein</fullName>
    </submittedName>
</protein>
<dbReference type="AlphaFoldDB" id="A0A4U6T0L2"/>
<reference evidence="1" key="1">
    <citation type="submission" date="2019-03" db="EMBL/GenBank/DDBJ databases">
        <title>WGS assembly of Setaria viridis.</title>
        <authorList>
            <person name="Huang P."/>
            <person name="Jenkins J."/>
            <person name="Grimwood J."/>
            <person name="Barry K."/>
            <person name="Healey A."/>
            <person name="Mamidi S."/>
            <person name="Sreedasyam A."/>
            <person name="Shu S."/>
            <person name="Feldman M."/>
            <person name="Wu J."/>
            <person name="Yu Y."/>
            <person name="Chen C."/>
            <person name="Johnson J."/>
            <person name="Rokhsar D."/>
            <person name="Baxter I."/>
            <person name="Schmutz J."/>
            <person name="Brutnell T."/>
            <person name="Kellogg E."/>
        </authorList>
    </citation>
    <scope>NUCLEOTIDE SEQUENCE [LARGE SCALE GENOMIC DNA]</scope>
</reference>
<organism evidence="1 2">
    <name type="scientific">Setaria viridis</name>
    <name type="common">Green bristlegrass</name>
    <name type="synonym">Setaria italica subsp. viridis</name>
    <dbReference type="NCBI Taxonomy" id="4556"/>
    <lineage>
        <taxon>Eukaryota</taxon>
        <taxon>Viridiplantae</taxon>
        <taxon>Streptophyta</taxon>
        <taxon>Embryophyta</taxon>
        <taxon>Tracheophyta</taxon>
        <taxon>Spermatophyta</taxon>
        <taxon>Magnoliopsida</taxon>
        <taxon>Liliopsida</taxon>
        <taxon>Poales</taxon>
        <taxon>Poaceae</taxon>
        <taxon>PACMAD clade</taxon>
        <taxon>Panicoideae</taxon>
        <taxon>Panicodae</taxon>
        <taxon>Paniceae</taxon>
        <taxon>Cenchrinae</taxon>
        <taxon>Setaria</taxon>
    </lineage>
</organism>
<dbReference type="Gramene" id="TKV94471">
    <property type="protein sequence ID" value="TKV94471"/>
    <property type="gene ID" value="SEVIR_9G297400v2"/>
</dbReference>